<dbReference type="InterPro" id="IPR005467">
    <property type="entry name" value="His_kinase_dom"/>
</dbReference>
<dbReference type="InterPro" id="IPR000014">
    <property type="entry name" value="PAS"/>
</dbReference>
<dbReference type="InterPro" id="IPR036097">
    <property type="entry name" value="HisK_dim/P_sf"/>
</dbReference>
<dbReference type="InterPro" id="IPR003661">
    <property type="entry name" value="HisK_dim/P_dom"/>
</dbReference>
<evidence type="ECO:0000256" key="5">
    <source>
        <dbReference type="ARBA" id="ARBA00022553"/>
    </source>
</evidence>
<organism evidence="18 19">
    <name type="scientific">Roseateles saccharophilus</name>
    <name type="common">Pseudomonas saccharophila</name>
    <dbReference type="NCBI Taxonomy" id="304"/>
    <lineage>
        <taxon>Bacteria</taxon>
        <taxon>Pseudomonadati</taxon>
        <taxon>Pseudomonadota</taxon>
        <taxon>Betaproteobacteria</taxon>
        <taxon>Burkholderiales</taxon>
        <taxon>Sphaerotilaceae</taxon>
        <taxon>Roseateles</taxon>
    </lineage>
</organism>
<evidence type="ECO:0000256" key="10">
    <source>
        <dbReference type="ARBA" id="ARBA00022840"/>
    </source>
</evidence>
<evidence type="ECO:0000256" key="8">
    <source>
        <dbReference type="ARBA" id="ARBA00022741"/>
    </source>
</evidence>
<feature type="transmembrane region" description="Helical" evidence="14">
    <location>
        <begin position="160"/>
        <end position="178"/>
    </location>
</feature>
<dbReference type="InterPro" id="IPR050351">
    <property type="entry name" value="BphY/WalK/GraS-like"/>
</dbReference>
<dbReference type="InterPro" id="IPR035965">
    <property type="entry name" value="PAS-like_dom_sf"/>
</dbReference>
<dbReference type="CDD" id="cd00130">
    <property type="entry name" value="PAS"/>
    <property type="match status" value="1"/>
</dbReference>
<feature type="transmembrane region" description="Helical" evidence="14">
    <location>
        <begin position="82"/>
        <end position="103"/>
    </location>
</feature>
<evidence type="ECO:0000259" key="17">
    <source>
        <dbReference type="PROSITE" id="PS50839"/>
    </source>
</evidence>
<feature type="transmembrane region" description="Helical" evidence="14">
    <location>
        <begin position="190"/>
        <end position="207"/>
    </location>
</feature>
<comment type="subcellular location">
    <subcellularLocation>
        <location evidence="2">Cell membrane</location>
        <topology evidence="2">Multi-pass membrane protein</topology>
    </subcellularLocation>
</comment>
<dbReference type="InterPro" id="IPR006189">
    <property type="entry name" value="CHASE_dom"/>
</dbReference>
<keyword evidence="10" id="KW-0067">ATP-binding</keyword>
<evidence type="ECO:0000256" key="1">
    <source>
        <dbReference type="ARBA" id="ARBA00000085"/>
    </source>
</evidence>
<evidence type="ECO:0000256" key="13">
    <source>
        <dbReference type="ARBA" id="ARBA00023136"/>
    </source>
</evidence>
<dbReference type="Proteomes" id="UP000295110">
    <property type="component" value="Unassembled WGS sequence"/>
</dbReference>
<dbReference type="NCBIfam" id="TIGR00229">
    <property type="entry name" value="sensory_box"/>
    <property type="match status" value="1"/>
</dbReference>
<dbReference type="PRINTS" id="PR00344">
    <property type="entry name" value="BCTRLSENSOR"/>
</dbReference>
<feature type="transmembrane region" description="Helical" evidence="14">
    <location>
        <begin position="123"/>
        <end position="148"/>
    </location>
</feature>
<dbReference type="Pfam" id="PF02518">
    <property type="entry name" value="HATPase_c"/>
    <property type="match status" value="1"/>
</dbReference>
<dbReference type="Gene3D" id="3.30.450.350">
    <property type="entry name" value="CHASE domain"/>
    <property type="match status" value="1"/>
</dbReference>
<comment type="catalytic activity">
    <reaction evidence="1">
        <text>ATP + protein L-histidine = ADP + protein N-phospho-L-histidine.</text>
        <dbReference type="EC" id="2.7.13.3"/>
    </reaction>
</comment>
<dbReference type="Pfam" id="PF13188">
    <property type="entry name" value="PAS_8"/>
    <property type="match status" value="1"/>
</dbReference>
<dbReference type="Gene3D" id="3.30.565.10">
    <property type="entry name" value="Histidine kinase-like ATPase, C-terminal domain"/>
    <property type="match status" value="1"/>
</dbReference>
<dbReference type="SMART" id="SM00091">
    <property type="entry name" value="PAS"/>
    <property type="match status" value="1"/>
</dbReference>
<dbReference type="RefSeq" id="WP_165917648.1">
    <property type="nucleotide sequence ID" value="NZ_CBCSGL010000027.1"/>
</dbReference>
<keyword evidence="8" id="KW-0547">Nucleotide-binding</keyword>
<keyword evidence="19" id="KW-1185">Reference proteome</keyword>
<dbReference type="SUPFAM" id="SSF55874">
    <property type="entry name" value="ATPase domain of HSP90 chaperone/DNA topoisomerase II/histidine kinase"/>
    <property type="match status" value="1"/>
</dbReference>
<dbReference type="PROSITE" id="PS50112">
    <property type="entry name" value="PAS"/>
    <property type="match status" value="1"/>
</dbReference>
<dbReference type="Pfam" id="PF03924">
    <property type="entry name" value="CHASE"/>
    <property type="match status" value="1"/>
</dbReference>
<keyword evidence="9" id="KW-0418">Kinase</keyword>
<dbReference type="InterPro" id="IPR036890">
    <property type="entry name" value="HATPase_C_sf"/>
</dbReference>
<dbReference type="EMBL" id="SMBU01000028">
    <property type="protein sequence ID" value="TCU90963.1"/>
    <property type="molecule type" value="Genomic_DNA"/>
</dbReference>
<dbReference type="Gene3D" id="3.30.450.20">
    <property type="entry name" value="PAS domain"/>
    <property type="match status" value="1"/>
</dbReference>
<keyword evidence="12" id="KW-0902">Two-component regulatory system</keyword>
<dbReference type="PROSITE" id="PS50839">
    <property type="entry name" value="CHASE"/>
    <property type="match status" value="1"/>
</dbReference>
<dbReference type="InterPro" id="IPR003594">
    <property type="entry name" value="HATPase_dom"/>
</dbReference>
<dbReference type="CDD" id="cd00075">
    <property type="entry name" value="HATPase"/>
    <property type="match status" value="1"/>
</dbReference>
<dbReference type="PROSITE" id="PS50109">
    <property type="entry name" value="HIS_KIN"/>
    <property type="match status" value="1"/>
</dbReference>
<keyword evidence="11 14" id="KW-1133">Transmembrane helix</keyword>
<evidence type="ECO:0000259" key="15">
    <source>
        <dbReference type="PROSITE" id="PS50109"/>
    </source>
</evidence>
<dbReference type="PANTHER" id="PTHR42878:SF7">
    <property type="entry name" value="SENSOR HISTIDINE KINASE GLRK"/>
    <property type="match status" value="1"/>
</dbReference>
<dbReference type="SMART" id="SM01079">
    <property type="entry name" value="CHASE"/>
    <property type="match status" value="1"/>
</dbReference>
<evidence type="ECO:0000256" key="11">
    <source>
        <dbReference type="ARBA" id="ARBA00022989"/>
    </source>
</evidence>
<evidence type="ECO:0000256" key="7">
    <source>
        <dbReference type="ARBA" id="ARBA00022692"/>
    </source>
</evidence>
<evidence type="ECO:0000256" key="9">
    <source>
        <dbReference type="ARBA" id="ARBA00022777"/>
    </source>
</evidence>
<dbReference type="GO" id="GO:0005886">
    <property type="term" value="C:plasma membrane"/>
    <property type="evidence" value="ECO:0007669"/>
    <property type="project" value="UniProtKB-SubCell"/>
</dbReference>
<evidence type="ECO:0000256" key="3">
    <source>
        <dbReference type="ARBA" id="ARBA00012438"/>
    </source>
</evidence>
<feature type="domain" description="CHASE" evidence="17">
    <location>
        <begin position="254"/>
        <end position="388"/>
    </location>
</feature>
<keyword evidence="6" id="KW-0808">Transferase</keyword>
<dbReference type="InterPro" id="IPR042240">
    <property type="entry name" value="CHASE_sf"/>
</dbReference>
<dbReference type="PANTHER" id="PTHR42878">
    <property type="entry name" value="TWO-COMPONENT HISTIDINE KINASE"/>
    <property type="match status" value="1"/>
</dbReference>
<evidence type="ECO:0000259" key="16">
    <source>
        <dbReference type="PROSITE" id="PS50112"/>
    </source>
</evidence>
<dbReference type="Gene3D" id="1.10.287.130">
    <property type="match status" value="1"/>
</dbReference>
<sequence>MKRYPAWVGHIRWGMWLAFAYFVAGKLGLLLALPPVETAGVFPAAGIGVAAVYLWGRSAVPWIALGALVLAWGHAGPGTGGALAAALLTSAAVLEALIGGRLLRQVLGTNAALDEGRQIGRYLLIAPLAALVGATLSVIALVALGLAGGDGVREQWATRWIADALGVVVFFPLVLAFCGKPAAAWRRRRLLVVSTTVLCLALAVLAYQRSSATELDRQKQAFNYEAGRIAVRLQERFDEQAYLLEQLETYFSKASTHVSRVEFKAYVQPALGRFPMLQAIEWIPHVHLTRRAGFEQEQRATMPEFEIRERSDAGKMIAAAQRPAYFPVTYVEPLPGNEKAVGFDLFSNPARAAAISQALASGKPVATEPIKLVQEKGSQMGTLLLQRVNTPAQDLVLTVIRIGDFVSAFVPRDALVELALADVRSGEMLHGGLAAPRGPIEYSQKIEFGGREYQLRITPTAKYTRSNASLQSWAVLVAGTLGAGLFGALMLLTTGMTYREEILVDERTAEISAIYKLCPDGLVCCDQRREIRFANPAFLSMLGLSAEQVIGRPLAELEGHIRRRGGNAEHWSGFESCSEPLYDAGGGARRNTLELQKPNPRVLQIQGVSGDSAAIGHLFYVRDITHETEVDRMKSEFLTHAAHELRTPMTTIYGFSELVLSRNVDSKTLREILTSIHKQTAWLIEIINELLDLSRIDARRGEDFNIEKISAAEVVDEVLEAMKLDAARWPLLVDIPAALPQVMGDRSKLRAVFVNVLSNAVKYSPRGGSIRIHGLSEEGGATPTVSIAVSDQGIGMTPEHAARVGERFFRADNSGNIPGSGLGMAIVKETLKVLGGRLAVHSQVGAGTTVTLWLPAASG</sequence>
<evidence type="ECO:0000256" key="14">
    <source>
        <dbReference type="SAM" id="Phobius"/>
    </source>
</evidence>
<dbReference type="GO" id="GO:0005524">
    <property type="term" value="F:ATP binding"/>
    <property type="evidence" value="ECO:0007669"/>
    <property type="project" value="UniProtKB-KW"/>
</dbReference>
<dbReference type="Pfam" id="PF05231">
    <property type="entry name" value="MASE1"/>
    <property type="match status" value="1"/>
</dbReference>
<feature type="transmembrane region" description="Helical" evidence="14">
    <location>
        <begin position="12"/>
        <end position="33"/>
    </location>
</feature>
<evidence type="ECO:0000256" key="4">
    <source>
        <dbReference type="ARBA" id="ARBA00022475"/>
    </source>
</evidence>
<evidence type="ECO:0000313" key="19">
    <source>
        <dbReference type="Proteomes" id="UP000295110"/>
    </source>
</evidence>
<feature type="domain" description="Histidine kinase" evidence="15">
    <location>
        <begin position="640"/>
        <end position="858"/>
    </location>
</feature>
<feature type="transmembrane region" description="Helical" evidence="14">
    <location>
        <begin position="39"/>
        <end position="55"/>
    </location>
</feature>
<dbReference type="SMART" id="SM00388">
    <property type="entry name" value="HisKA"/>
    <property type="match status" value="1"/>
</dbReference>
<dbReference type="GO" id="GO:0000156">
    <property type="term" value="F:phosphorelay response regulator activity"/>
    <property type="evidence" value="ECO:0007669"/>
    <property type="project" value="TreeGrafter"/>
</dbReference>
<gene>
    <name evidence="18" type="ORF">EV671_102841</name>
</gene>
<proteinExistence type="predicted"/>
<dbReference type="EC" id="2.7.13.3" evidence="3"/>
<reference evidence="18 19" key="1">
    <citation type="submission" date="2019-03" db="EMBL/GenBank/DDBJ databases">
        <title>Genomic Encyclopedia of Type Strains, Phase IV (KMG-IV): sequencing the most valuable type-strain genomes for metagenomic binning, comparative biology and taxonomic classification.</title>
        <authorList>
            <person name="Goeker M."/>
        </authorList>
    </citation>
    <scope>NUCLEOTIDE SEQUENCE [LARGE SCALE GENOMIC DNA]</scope>
    <source>
        <strain evidence="18 19">DSM 654</strain>
    </source>
</reference>
<dbReference type="SMART" id="SM00387">
    <property type="entry name" value="HATPase_c"/>
    <property type="match status" value="1"/>
</dbReference>
<dbReference type="SUPFAM" id="SSF47384">
    <property type="entry name" value="Homodimeric domain of signal transducing histidine kinase"/>
    <property type="match status" value="1"/>
</dbReference>
<protein>
    <recommendedName>
        <fullName evidence="3">histidine kinase</fullName>
        <ecNumber evidence="3">2.7.13.3</ecNumber>
    </recommendedName>
</protein>
<dbReference type="GO" id="GO:0000155">
    <property type="term" value="F:phosphorelay sensor kinase activity"/>
    <property type="evidence" value="ECO:0007669"/>
    <property type="project" value="InterPro"/>
</dbReference>
<feature type="domain" description="PAS" evidence="16">
    <location>
        <begin position="507"/>
        <end position="552"/>
    </location>
</feature>
<dbReference type="AlphaFoldDB" id="A0A4R3UKT5"/>
<dbReference type="CDD" id="cd00082">
    <property type="entry name" value="HisKA"/>
    <property type="match status" value="1"/>
</dbReference>
<dbReference type="GO" id="GO:0007234">
    <property type="term" value="P:osmosensory signaling via phosphorelay pathway"/>
    <property type="evidence" value="ECO:0007669"/>
    <property type="project" value="TreeGrafter"/>
</dbReference>
<keyword evidence="13 14" id="KW-0472">Membrane</keyword>
<keyword evidence="5" id="KW-0597">Phosphoprotein</keyword>
<feature type="transmembrane region" description="Helical" evidence="14">
    <location>
        <begin position="60"/>
        <end position="76"/>
    </location>
</feature>
<name>A0A4R3UKT5_ROSSA</name>
<evidence type="ECO:0000256" key="12">
    <source>
        <dbReference type="ARBA" id="ARBA00023012"/>
    </source>
</evidence>
<comment type="caution">
    <text evidence="18">The sequence shown here is derived from an EMBL/GenBank/DDBJ whole genome shotgun (WGS) entry which is preliminary data.</text>
</comment>
<dbReference type="GO" id="GO:0030295">
    <property type="term" value="F:protein kinase activator activity"/>
    <property type="evidence" value="ECO:0007669"/>
    <property type="project" value="TreeGrafter"/>
</dbReference>
<dbReference type="SUPFAM" id="SSF55785">
    <property type="entry name" value="PYP-like sensor domain (PAS domain)"/>
    <property type="match status" value="1"/>
</dbReference>
<dbReference type="Pfam" id="PF00512">
    <property type="entry name" value="HisKA"/>
    <property type="match status" value="1"/>
</dbReference>
<evidence type="ECO:0000256" key="6">
    <source>
        <dbReference type="ARBA" id="ARBA00022679"/>
    </source>
</evidence>
<evidence type="ECO:0000313" key="18">
    <source>
        <dbReference type="EMBL" id="TCU90963.1"/>
    </source>
</evidence>
<dbReference type="FunFam" id="1.10.287.130:FF:000001">
    <property type="entry name" value="Two-component sensor histidine kinase"/>
    <property type="match status" value="1"/>
</dbReference>
<dbReference type="InterPro" id="IPR007895">
    <property type="entry name" value="MASE1"/>
</dbReference>
<dbReference type="InterPro" id="IPR004358">
    <property type="entry name" value="Sig_transdc_His_kin-like_C"/>
</dbReference>
<keyword evidence="4" id="KW-1003">Cell membrane</keyword>
<evidence type="ECO:0000256" key="2">
    <source>
        <dbReference type="ARBA" id="ARBA00004651"/>
    </source>
</evidence>
<accession>A0A4R3UKT5</accession>
<keyword evidence="7 14" id="KW-0812">Transmembrane</keyword>